<dbReference type="InterPro" id="IPR035472">
    <property type="entry name" value="RpiR-like_SIS"/>
</dbReference>
<keyword evidence="7" id="KW-1185">Reference proteome</keyword>
<dbReference type="Gene3D" id="1.10.10.10">
    <property type="entry name" value="Winged helix-like DNA-binding domain superfamily/Winged helix DNA-binding domain"/>
    <property type="match status" value="1"/>
</dbReference>
<name>A0ABW9G4V7_9GAMM</name>
<dbReference type="Pfam" id="PF01380">
    <property type="entry name" value="SIS"/>
    <property type="match status" value="1"/>
</dbReference>
<comment type="caution">
    <text evidence="6">The sequence shown here is derived from an EMBL/GenBank/DDBJ whole genome shotgun (WGS) entry which is preliminary data.</text>
</comment>
<dbReference type="Proteomes" id="UP001629953">
    <property type="component" value="Unassembled WGS sequence"/>
</dbReference>
<dbReference type="Gene3D" id="3.40.50.10490">
    <property type="entry name" value="Glucose-6-phosphate isomerase like protein, domain 1"/>
    <property type="match status" value="1"/>
</dbReference>
<accession>A0ABW9G4V7</accession>
<dbReference type="PANTHER" id="PTHR30514:SF10">
    <property type="entry name" value="MURR_RPIR FAMILY TRANSCRIPTIONAL REGULATOR"/>
    <property type="match status" value="1"/>
</dbReference>
<dbReference type="EMBL" id="JBEQCT010000002">
    <property type="protein sequence ID" value="MFM2484710.1"/>
    <property type="molecule type" value="Genomic_DNA"/>
</dbReference>
<keyword evidence="1" id="KW-0805">Transcription regulation</keyword>
<dbReference type="Pfam" id="PF01418">
    <property type="entry name" value="HTH_6"/>
    <property type="match status" value="1"/>
</dbReference>
<dbReference type="InterPro" id="IPR047640">
    <property type="entry name" value="RpiR-like"/>
</dbReference>
<evidence type="ECO:0000256" key="1">
    <source>
        <dbReference type="ARBA" id="ARBA00023015"/>
    </source>
</evidence>
<dbReference type="InterPro" id="IPR000281">
    <property type="entry name" value="HTH_RpiR"/>
</dbReference>
<dbReference type="InterPro" id="IPR001347">
    <property type="entry name" value="SIS_dom"/>
</dbReference>
<dbReference type="PROSITE" id="PS51071">
    <property type="entry name" value="HTH_RPIR"/>
    <property type="match status" value="1"/>
</dbReference>
<dbReference type="CDD" id="cd05013">
    <property type="entry name" value="SIS_RpiR"/>
    <property type="match status" value="1"/>
</dbReference>
<evidence type="ECO:0000256" key="3">
    <source>
        <dbReference type="ARBA" id="ARBA00023163"/>
    </source>
</evidence>
<evidence type="ECO:0000259" key="4">
    <source>
        <dbReference type="PROSITE" id="PS51071"/>
    </source>
</evidence>
<proteinExistence type="predicted"/>
<evidence type="ECO:0000256" key="2">
    <source>
        <dbReference type="ARBA" id="ARBA00023125"/>
    </source>
</evidence>
<protein>
    <submittedName>
        <fullName evidence="6">MurR/RpiR family transcriptional regulator</fullName>
    </submittedName>
</protein>
<evidence type="ECO:0000313" key="6">
    <source>
        <dbReference type="EMBL" id="MFM2484710.1"/>
    </source>
</evidence>
<gene>
    <name evidence="6" type="ORF">ABUE30_06475</name>
</gene>
<evidence type="ECO:0000313" key="7">
    <source>
        <dbReference type="Proteomes" id="UP001629953"/>
    </source>
</evidence>
<feature type="domain" description="SIS" evidence="5">
    <location>
        <begin position="109"/>
        <end position="257"/>
    </location>
</feature>
<sequence>MAMNNDLTMIIRYARVKFTRTDHQIADYLLSHSSPEKIEPLALHIGVSISSLTRFIKKLGFSSFKEFYYRYQQQLNGNQHDNSANQHDALHYEYVNLLQNIHEQLDVTVTEALAQGIAQRTGFHVFGAGFSTFAAEDLKLRFRRLGKFVEIITDIDSMKMYSPLLKADDLLIVLSLNGRSERLTHYLATLQERHVTIACISANKKSPLLALANHALITASLNGEEATGMITPQLPLLMAIDFLYYIYVSRYQDSINLWMQTEKDYLA</sequence>
<dbReference type="PROSITE" id="PS51464">
    <property type="entry name" value="SIS"/>
    <property type="match status" value="1"/>
</dbReference>
<dbReference type="InterPro" id="IPR046348">
    <property type="entry name" value="SIS_dom_sf"/>
</dbReference>
<dbReference type="PANTHER" id="PTHR30514">
    <property type="entry name" value="GLUCOKINASE"/>
    <property type="match status" value="1"/>
</dbReference>
<reference evidence="6 7" key="1">
    <citation type="journal article" date="2013" name="Int. J. Syst. Evol. Microbiol.">
        <title>Celerinatantimonas yamalensis sp. nov., a cold-adapted diazotrophic bacterium from a cold permafrost brine.</title>
        <authorList>
            <person name="Shcherbakova V."/>
            <person name="Chuvilskaya N."/>
            <person name="Rivkina E."/>
            <person name="Demidov N."/>
            <person name="Uchaeva V."/>
            <person name="Suetin S."/>
            <person name="Suzina N."/>
            <person name="Gilichinsky D."/>
        </authorList>
    </citation>
    <scope>NUCLEOTIDE SEQUENCE [LARGE SCALE GENOMIC DNA]</scope>
    <source>
        <strain evidence="6 7">C7</strain>
    </source>
</reference>
<dbReference type="SUPFAM" id="SSF53697">
    <property type="entry name" value="SIS domain"/>
    <property type="match status" value="1"/>
</dbReference>
<dbReference type="SUPFAM" id="SSF46689">
    <property type="entry name" value="Homeodomain-like"/>
    <property type="match status" value="1"/>
</dbReference>
<keyword evidence="2" id="KW-0238">DNA-binding</keyword>
<dbReference type="InterPro" id="IPR036388">
    <property type="entry name" value="WH-like_DNA-bd_sf"/>
</dbReference>
<keyword evidence="3" id="KW-0804">Transcription</keyword>
<dbReference type="InterPro" id="IPR009057">
    <property type="entry name" value="Homeodomain-like_sf"/>
</dbReference>
<dbReference type="RefSeq" id="WP_408622895.1">
    <property type="nucleotide sequence ID" value="NZ_JBEQCT010000002.1"/>
</dbReference>
<feature type="domain" description="HTH rpiR-type" evidence="4">
    <location>
        <begin position="5"/>
        <end position="78"/>
    </location>
</feature>
<organism evidence="6 7">
    <name type="scientific">Celerinatantimonas yamalensis</name>
    <dbReference type="NCBI Taxonomy" id="559956"/>
    <lineage>
        <taxon>Bacteria</taxon>
        <taxon>Pseudomonadati</taxon>
        <taxon>Pseudomonadota</taxon>
        <taxon>Gammaproteobacteria</taxon>
        <taxon>Celerinatantimonadaceae</taxon>
        <taxon>Celerinatantimonas</taxon>
    </lineage>
</organism>
<evidence type="ECO:0000259" key="5">
    <source>
        <dbReference type="PROSITE" id="PS51464"/>
    </source>
</evidence>